<dbReference type="EMBL" id="JAEHFX010000001">
    <property type="protein sequence ID" value="MBK0401533.1"/>
    <property type="molecule type" value="Genomic_DNA"/>
</dbReference>
<evidence type="ECO:0000259" key="2">
    <source>
        <dbReference type="Pfam" id="PF01757"/>
    </source>
</evidence>
<name>A0ABS1BWM4_9BACT</name>
<feature type="transmembrane region" description="Helical" evidence="1">
    <location>
        <begin position="126"/>
        <end position="146"/>
    </location>
</feature>
<keyword evidence="4" id="KW-1185">Reference proteome</keyword>
<keyword evidence="1" id="KW-0472">Membrane</keyword>
<keyword evidence="1" id="KW-1133">Transmembrane helix</keyword>
<feature type="transmembrane region" description="Helical" evidence="1">
    <location>
        <begin position="12"/>
        <end position="31"/>
    </location>
</feature>
<reference evidence="3 4" key="1">
    <citation type="submission" date="2020-12" db="EMBL/GenBank/DDBJ databases">
        <title>Bacterial novel species Adhaeribacter sp. BT258 isolated from soil.</title>
        <authorList>
            <person name="Jung H.-Y."/>
        </authorList>
    </citation>
    <scope>NUCLEOTIDE SEQUENCE [LARGE SCALE GENOMIC DNA]</scope>
    <source>
        <strain evidence="3 4">BT258</strain>
    </source>
</reference>
<protein>
    <submittedName>
        <fullName evidence="3">Acyltransferase</fullName>
    </submittedName>
</protein>
<feature type="domain" description="Acyltransferase 3" evidence="2">
    <location>
        <begin position="48"/>
        <end position="372"/>
    </location>
</feature>
<feature type="transmembrane region" description="Helical" evidence="1">
    <location>
        <begin position="240"/>
        <end position="256"/>
    </location>
</feature>
<dbReference type="InterPro" id="IPR002656">
    <property type="entry name" value="Acyl_transf_3_dom"/>
</dbReference>
<feature type="transmembrane region" description="Helical" evidence="1">
    <location>
        <begin position="290"/>
        <end position="312"/>
    </location>
</feature>
<organism evidence="3 4">
    <name type="scientific">Adhaeribacter terrigena</name>
    <dbReference type="NCBI Taxonomy" id="2793070"/>
    <lineage>
        <taxon>Bacteria</taxon>
        <taxon>Pseudomonadati</taxon>
        <taxon>Bacteroidota</taxon>
        <taxon>Cytophagia</taxon>
        <taxon>Cytophagales</taxon>
        <taxon>Hymenobacteraceae</taxon>
        <taxon>Adhaeribacter</taxon>
    </lineage>
</organism>
<feature type="transmembrane region" description="Helical" evidence="1">
    <location>
        <begin position="268"/>
        <end position="284"/>
    </location>
</feature>
<dbReference type="RefSeq" id="WP_200504163.1">
    <property type="nucleotide sequence ID" value="NZ_JAEHFX010000001.1"/>
</dbReference>
<keyword evidence="3" id="KW-0012">Acyltransferase</keyword>
<keyword evidence="1" id="KW-0812">Transmembrane</keyword>
<evidence type="ECO:0000313" key="3">
    <source>
        <dbReference type="EMBL" id="MBK0401533.1"/>
    </source>
</evidence>
<keyword evidence="3" id="KW-0808">Transferase</keyword>
<feature type="transmembrane region" description="Helical" evidence="1">
    <location>
        <begin position="84"/>
        <end position="105"/>
    </location>
</feature>
<evidence type="ECO:0000313" key="4">
    <source>
        <dbReference type="Proteomes" id="UP000644147"/>
    </source>
</evidence>
<dbReference type="InterPro" id="IPR050879">
    <property type="entry name" value="Acyltransferase_3"/>
</dbReference>
<comment type="caution">
    <text evidence="3">The sequence shown here is derived from an EMBL/GenBank/DDBJ whole genome shotgun (WGS) entry which is preliminary data.</text>
</comment>
<dbReference type="PANTHER" id="PTHR23028">
    <property type="entry name" value="ACETYLTRANSFERASE"/>
    <property type="match status" value="1"/>
</dbReference>
<feature type="transmembrane region" description="Helical" evidence="1">
    <location>
        <begin position="52"/>
        <end position="72"/>
    </location>
</feature>
<dbReference type="Proteomes" id="UP000644147">
    <property type="component" value="Unassembled WGS sequence"/>
</dbReference>
<sequence>MISKLTQLADPLHPLFALGIFLLAFLTGFLINKILKPGISSLPSRYETIDGLRGLLGIGVFIHHASIWHQYLQTGTWTLTSSNLFNHFGQTSVALFFMISAFLFTKKLIQARKEPFDWAYFFVSRFFRLVPMYYFSLAIIILYVLILSDWQIQRGFSEFLVSVLRLGLFEIPGETVLNGHALANLINAKITWTLRFEWLFYFSLPLLSLFILKVRPAVFYLVASIAFLLIFYKYHGLQHYHDYLSFAGGIITAFLTQHFSINSKRNQALTGLIILACLLAIPQFETADNVVCKALIFLVFLLFAGGADLFGVFRNQTLKFLGDICYSTYLLHGILLFTVFYFGFGLKNAKQLSPAEFSGIIFSLTPVLVILSYAGFRFIEKPAIRLAGNMKLKRSKSAAKNGSVLA</sequence>
<gene>
    <name evidence="3" type="ORF">I5M27_00970</name>
</gene>
<feature type="transmembrane region" description="Helical" evidence="1">
    <location>
        <begin position="192"/>
        <end position="212"/>
    </location>
</feature>
<accession>A0ABS1BWM4</accession>
<dbReference type="PANTHER" id="PTHR23028:SF53">
    <property type="entry name" value="ACYL_TRANSF_3 DOMAIN-CONTAINING PROTEIN"/>
    <property type="match status" value="1"/>
</dbReference>
<dbReference type="GO" id="GO:0016746">
    <property type="term" value="F:acyltransferase activity"/>
    <property type="evidence" value="ECO:0007669"/>
    <property type="project" value="UniProtKB-KW"/>
</dbReference>
<proteinExistence type="predicted"/>
<feature type="transmembrane region" description="Helical" evidence="1">
    <location>
        <begin position="357"/>
        <end position="376"/>
    </location>
</feature>
<feature type="transmembrane region" description="Helical" evidence="1">
    <location>
        <begin position="217"/>
        <end position="234"/>
    </location>
</feature>
<dbReference type="Pfam" id="PF01757">
    <property type="entry name" value="Acyl_transf_3"/>
    <property type="match status" value="1"/>
</dbReference>
<feature type="transmembrane region" description="Helical" evidence="1">
    <location>
        <begin position="324"/>
        <end position="345"/>
    </location>
</feature>
<evidence type="ECO:0000256" key="1">
    <source>
        <dbReference type="SAM" id="Phobius"/>
    </source>
</evidence>